<evidence type="ECO:0000256" key="5">
    <source>
        <dbReference type="ARBA" id="ARBA00022605"/>
    </source>
</evidence>
<proteinExistence type="inferred from homology"/>
<gene>
    <name evidence="10" type="primary">ilvH_2</name>
    <name evidence="10" type="ORF">SPSYN_01608</name>
</gene>
<dbReference type="InterPro" id="IPR019455">
    <property type="entry name" value="Acetolactate_synth_ssu_C"/>
</dbReference>
<comment type="pathway">
    <text evidence="2 8">Amino-acid biosynthesis; L-valine biosynthesis; L-valine from pyruvate: step 1/4.</text>
</comment>
<dbReference type="GO" id="GO:1990610">
    <property type="term" value="F:acetolactate synthase regulator activity"/>
    <property type="evidence" value="ECO:0007669"/>
    <property type="project" value="UniProtKB-UniRule"/>
</dbReference>
<dbReference type="Pfam" id="PF22629">
    <property type="entry name" value="ACT_AHAS_ss"/>
    <property type="match status" value="1"/>
</dbReference>
<protein>
    <recommendedName>
        <fullName evidence="8">Acetolactate synthase small subunit</fullName>
        <shortName evidence="8">AHAS</shortName>
        <shortName evidence="8">ALS</shortName>
        <ecNumber evidence="8">2.2.1.6</ecNumber>
    </recommendedName>
    <alternativeName>
        <fullName evidence="8">Acetohydroxy-acid synthase small subunit</fullName>
    </alternativeName>
</protein>
<dbReference type="InterPro" id="IPR045865">
    <property type="entry name" value="ACT-like_dom_sf"/>
</dbReference>
<comment type="subunit">
    <text evidence="4 8">Dimer of large and small chains.</text>
</comment>
<dbReference type="Gene3D" id="3.30.70.1150">
    <property type="entry name" value="ACT-like. Chain A, domain 2"/>
    <property type="match status" value="1"/>
</dbReference>
<dbReference type="FunFam" id="3.30.70.260:FF:000001">
    <property type="entry name" value="Acetolactate synthase, small subunit"/>
    <property type="match status" value="1"/>
</dbReference>
<dbReference type="CDD" id="cd04878">
    <property type="entry name" value="ACT_AHAS"/>
    <property type="match status" value="1"/>
</dbReference>
<dbReference type="SUPFAM" id="SSF55021">
    <property type="entry name" value="ACT-like"/>
    <property type="match status" value="2"/>
</dbReference>
<dbReference type="NCBIfam" id="TIGR00119">
    <property type="entry name" value="acolac_sm"/>
    <property type="match status" value="1"/>
</dbReference>
<evidence type="ECO:0000256" key="4">
    <source>
        <dbReference type="ARBA" id="ARBA00011744"/>
    </source>
</evidence>
<dbReference type="Gene3D" id="3.30.70.260">
    <property type="match status" value="1"/>
</dbReference>
<organism evidence="10 11">
    <name type="scientific">Sporotomaculum syntrophicum</name>
    <dbReference type="NCBI Taxonomy" id="182264"/>
    <lineage>
        <taxon>Bacteria</taxon>
        <taxon>Bacillati</taxon>
        <taxon>Bacillota</taxon>
        <taxon>Clostridia</taxon>
        <taxon>Eubacteriales</taxon>
        <taxon>Desulfallaceae</taxon>
        <taxon>Sporotomaculum</taxon>
    </lineage>
</organism>
<dbReference type="InterPro" id="IPR054480">
    <property type="entry name" value="AHAS_small-like_ACT"/>
</dbReference>
<evidence type="ECO:0000313" key="11">
    <source>
        <dbReference type="Proteomes" id="UP000798488"/>
    </source>
</evidence>
<dbReference type="RefSeq" id="WP_161821924.1">
    <property type="nucleotide sequence ID" value="NZ_LSRS01000003.1"/>
</dbReference>
<keyword evidence="6 8" id="KW-0100">Branched-chain amino acid biosynthesis</keyword>
<feature type="domain" description="ACT" evidence="9">
    <location>
        <begin position="4"/>
        <end position="78"/>
    </location>
</feature>
<dbReference type="PROSITE" id="PS51671">
    <property type="entry name" value="ACT"/>
    <property type="match status" value="1"/>
</dbReference>
<keyword evidence="5 8" id="KW-0028">Amino-acid biosynthesis</keyword>
<dbReference type="EMBL" id="LSRS01000003">
    <property type="protein sequence ID" value="KAF1085466.1"/>
    <property type="molecule type" value="Genomic_DNA"/>
</dbReference>
<comment type="pathway">
    <text evidence="1 8">Amino-acid biosynthesis; L-isoleucine biosynthesis; L-isoleucine from 2-oxobutanoate: step 1/4.</text>
</comment>
<dbReference type="GO" id="GO:0009099">
    <property type="term" value="P:L-valine biosynthetic process"/>
    <property type="evidence" value="ECO:0007669"/>
    <property type="project" value="UniProtKB-UniRule"/>
</dbReference>
<dbReference type="NCBIfam" id="NF008864">
    <property type="entry name" value="PRK11895.1"/>
    <property type="match status" value="1"/>
</dbReference>
<comment type="function">
    <text evidence="8">Catalyzes the conversion of 2 pyruvate molecules into acetolactate in the first common step of the biosynthetic pathway of the branched-amino acids such as leucine, isoleucine, and valine.</text>
</comment>
<evidence type="ECO:0000256" key="8">
    <source>
        <dbReference type="RuleBase" id="RU368092"/>
    </source>
</evidence>
<dbReference type="FunFam" id="3.30.70.1150:FF:000001">
    <property type="entry name" value="Acetolactate synthase small subunit"/>
    <property type="match status" value="1"/>
</dbReference>
<evidence type="ECO:0000256" key="3">
    <source>
        <dbReference type="ARBA" id="ARBA00006341"/>
    </source>
</evidence>
<dbReference type="GO" id="GO:0005829">
    <property type="term" value="C:cytosol"/>
    <property type="evidence" value="ECO:0007669"/>
    <property type="project" value="TreeGrafter"/>
</dbReference>
<reference evidence="10" key="1">
    <citation type="submission" date="2016-02" db="EMBL/GenBank/DDBJ databases">
        <title>Draft Genome Sequence of Sporotomaculum syntrophicum Strain FB, a Syntrophic Benzoate Degrader.</title>
        <authorList>
            <person name="Nobu M.K."/>
            <person name="Narihiro T."/>
            <person name="Qiu Y.-L."/>
            <person name="Ohashi A."/>
            <person name="Liu W.-T."/>
            <person name="Yuji S."/>
        </authorList>
    </citation>
    <scope>NUCLEOTIDE SEQUENCE</scope>
    <source>
        <strain evidence="10">FB</strain>
    </source>
</reference>
<dbReference type="InterPro" id="IPR002912">
    <property type="entry name" value="ACT_dom"/>
</dbReference>
<dbReference type="AlphaFoldDB" id="A0A9D3AYI1"/>
<evidence type="ECO:0000256" key="6">
    <source>
        <dbReference type="ARBA" id="ARBA00023304"/>
    </source>
</evidence>
<dbReference type="InterPro" id="IPR027271">
    <property type="entry name" value="Acetolactate_synth/TF_NikR_C"/>
</dbReference>
<dbReference type="Proteomes" id="UP000798488">
    <property type="component" value="Unassembled WGS sequence"/>
</dbReference>
<comment type="catalytic activity">
    <reaction evidence="7 8">
        <text>2 pyruvate + H(+) = (2S)-2-acetolactate + CO2</text>
        <dbReference type="Rhea" id="RHEA:25249"/>
        <dbReference type="ChEBI" id="CHEBI:15361"/>
        <dbReference type="ChEBI" id="CHEBI:15378"/>
        <dbReference type="ChEBI" id="CHEBI:16526"/>
        <dbReference type="ChEBI" id="CHEBI:58476"/>
        <dbReference type="EC" id="2.2.1.6"/>
    </reaction>
</comment>
<evidence type="ECO:0000256" key="1">
    <source>
        <dbReference type="ARBA" id="ARBA00004974"/>
    </source>
</evidence>
<dbReference type="OrthoDB" id="9787365at2"/>
<dbReference type="PANTHER" id="PTHR30239">
    <property type="entry name" value="ACETOLACTATE SYNTHASE SMALL SUBUNIT"/>
    <property type="match status" value="1"/>
</dbReference>
<evidence type="ECO:0000313" key="10">
    <source>
        <dbReference type="EMBL" id="KAF1085466.1"/>
    </source>
</evidence>
<name>A0A9D3AYI1_9FIRM</name>
<dbReference type="InterPro" id="IPR039557">
    <property type="entry name" value="AHAS_ACT"/>
</dbReference>
<dbReference type="InterPro" id="IPR004789">
    <property type="entry name" value="Acetalactate_synth_ssu"/>
</dbReference>
<comment type="similarity">
    <text evidence="3 8">Belongs to the acetolactate synthase small subunit family.</text>
</comment>
<dbReference type="GO" id="GO:0003984">
    <property type="term" value="F:acetolactate synthase activity"/>
    <property type="evidence" value="ECO:0007669"/>
    <property type="project" value="UniProtKB-UniRule"/>
</dbReference>
<dbReference type="GO" id="GO:0009097">
    <property type="term" value="P:isoleucine biosynthetic process"/>
    <property type="evidence" value="ECO:0007669"/>
    <property type="project" value="UniProtKB-UniRule"/>
</dbReference>
<dbReference type="PANTHER" id="PTHR30239:SF0">
    <property type="entry name" value="ACETOLACTATE SYNTHASE SMALL SUBUNIT 1, CHLOROPLASTIC"/>
    <property type="match status" value="1"/>
</dbReference>
<sequence>MTHTLAVIALNKPGVLARIAGLLNRRVFNIESIAAGYTEEPDVSRITLVVNGDERELEQVIHQLSKLVDVLKITKLKDGDSIERELALIKIKARPESRRDILDIVEIFRASIVDVGQDTMVIQVIGNGQKINAFTQVIEHQGIVEMVRTGKIALSRQPSAAKDEK</sequence>
<evidence type="ECO:0000259" key="9">
    <source>
        <dbReference type="PROSITE" id="PS51671"/>
    </source>
</evidence>
<accession>A0A9D3AYI1</accession>
<comment type="caution">
    <text evidence="10">The sequence shown here is derived from an EMBL/GenBank/DDBJ whole genome shotgun (WGS) entry which is preliminary data.</text>
</comment>
<dbReference type="EC" id="2.2.1.6" evidence="8"/>
<evidence type="ECO:0000256" key="2">
    <source>
        <dbReference type="ARBA" id="ARBA00005025"/>
    </source>
</evidence>
<keyword evidence="8 10" id="KW-0808">Transferase</keyword>
<keyword evidence="11" id="KW-1185">Reference proteome</keyword>
<evidence type="ECO:0000256" key="7">
    <source>
        <dbReference type="ARBA" id="ARBA00048670"/>
    </source>
</evidence>
<dbReference type="Pfam" id="PF10369">
    <property type="entry name" value="ALS_ss_C"/>
    <property type="match status" value="1"/>
</dbReference>